<comment type="similarity">
    <text evidence="1">Belongs to the 'GDXG' lipolytic enzyme family.</text>
</comment>
<dbReference type="PANTHER" id="PTHR48081:SF8">
    <property type="entry name" value="ALPHA_BETA HYDROLASE FOLD-3 DOMAIN-CONTAINING PROTEIN-RELATED"/>
    <property type="match status" value="1"/>
</dbReference>
<dbReference type="InterPro" id="IPR013094">
    <property type="entry name" value="AB_hydrolase_3"/>
</dbReference>
<reference evidence="5" key="1">
    <citation type="submission" date="2014-05" db="EMBL/GenBank/DDBJ databases">
        <title>The transcriptome of the halophilic microalga Tetraselmis sp. GSL018 isolated from the Great Salt Lake, Utah.</title>
        <authorList>
            <person name="Jinkerson R.E."/>
            <person name="D'Adamo S."/>
            <person name="Posewitz M.C."/>
        </authorList>
    </citation>
    <scope>NUCLEOTIDE SEQUENCE</scope>
    <source>
        <strain evidence="5">GSL018</strain>
    </source>
</reference>
<keyword evidence="3" id="KW-0732">Signal</keyword>
<dbReference type="Pfam" id="PF07859">
    <property type="entry name" value="Abhydrolase_3"/>
    <property type="match status" value="1"/>
</dbReference>
<gene>
    <name evidence="5" type="ORF">TSPGSL018_2080</name>
</gene>
<dbReference type="AlphaFoldDB" id="A0A061SM46"/>
<protein>
    <submittedName>
        <fullName evidence="5">Lipolytic enzyme</fullName>
    </submittedName>
</protein>
<dbReference type="PROSITE" id="PS01173">
    <property type="entry name" value="LIPASE_GDXG_HIS"/>
    <property type="match status" value="1"/>
</dbReference>
<dbReference type="EMBL" id="GBEZ01000968">
    <property type="protein sequence ID" value="JAC83965.1"/>
    <property type="molecule type" value="Transcribed_RNA"/>
</dbReference>
<dbReference type="Gene3D" id="3.40.50.1820">
    <property type="entry name" value="alpha/beta hydrolase"/>
    <property type="match status" value="1"/>
</dbReference>
<proteinExistence type="inferred from homology"/>
<accession>A0A061SM46</accession>
<organism evidence="5">
    <name type="scientific">Tetraselmis sp. GSL018</name>
    <dbReference type="NCBI Taxonomy" id="582737"/>
    <lineage>
        <taxon>Eukaryota</taxon>
        <taxon>Viridiplantae</taxon>
        <taxon>Chlorophyta</taxon>
        <taxon>core chlorophytes</taxon>
        <taxon>Chlorodendrophyceae</taxon>
        <taxon>Chlorodendrales</taxon>
        <taxon>Chlorodendraceae</taxon>
        <taxon>Tetraselmis</taxon>
    </lineage>
</organism>
<evidence type="ECO:0000256" key="1">
    <source>
        <dbReference type="ARBA" id="ARBA00010515"/>
    </source>
</evidence>
<dbReference type="PANTHER" id="PTHR48081">
    <property type="entry name" value="AB HYDROLASE SUPERFAMILY PROTEIN C4A8.06C"/>
    <property type="match status" value="1"/>
</dbReference>
<dbReference type="GO" id="GO:0016787">
    <property type="term" value="F:hydrolase activity"/>
    <property type="evidence" value="ECO:0007669"/>
    <property type="project" value="UniProtKB-KW"/>
</dbReference>
<name>A0A061SM46_9CHLO</name>
<dbReference type="InterPro" id="IPR029058">
    <property type="entry name" value="AB_hydrolase_fold"/>
</dbReference>
<dbReference type="InterPro" id="IPR050300">
    <property type="entry name" value="GDXG_lipolytic_enzyme"/>
</dbReference>
<evidence type="ECO:0000313" key="5">
    <source>
        <dbReference type="EMBL" id="JAC83965.1"/>
    </source>
</evidence>
<evidence type="ECO:0000259" key="4">
    <source>
        <dbReference type="Pfam" id="PF07859"/>
    </source>
</evidence>
<sequence length="412" mass="45278">MWWSLNCFLMGLTGGLRNFSSQSFAKRQLPFTRAQSGRLPLPKLVDSNKITPNRLDFKESCAALENRALRNIMLTLGFSAVLAAGEILKKGSDSVSGRTAALTDFFAAADKLIPSNPAEISIENLRAPFLGVLNEYIFRDFAHDVAIQQDTACRGAWVWSREKAPDDVNQDAVVVVVHGGGFISGDFYGYRTFCYHLSRIIGSPVLFPQYRLAPEHSIEEAVDDVVSSLASAGGKAGKLGRRRVLLVCDSAGASLALLAMQRIASKRDRKGEDNAVDRVAMPCGAVLLSPIADISHENLVSGLTAERDLLLSRALLEFCCKTAAKEHCRKGLSPLYGSLWGLPPLLVLSSRNEILFQDAARLCHQARASGVDVTEDFVDDLFHVYPLLYPFLPESVRAMSRMRRWMKTTLGK</sequence>
<feature type="signal peptide" evidence="3">
    <location>
        <begin position="1"/>
        <end position="15"/>
    </location>
</feature>
<evidence type="ECO:0000256" key="3">
    <source>
        <dbReference type="SAM" id="SignalP"/>
    </source>
</evidence>
<dbReference type="InterPro" id="IPR002168">
    <property type="entry name" value="Lipase_GDXG_HIS_AS"/>
</dbReference>
<feature type="domain" description="Alpha/beta hydrolase fold-3" evidence="4">
    <location>
        <begin position="174"/>
        <end position="385"/>
    </location>
</feature>
<keyword evidence="2" id="KW-0378">Hydrolase</keyword>
<feature type="chain" id="PRO_5030002263" evidence="3">
    <location>
        <begin position="16"/>
        <end position="412"/>
    </location>
</feature>
<dbReference type="SUPFAM" id="SSF53474">
    <property type="entry name" value="alpha/beta-Hydrolases"/>
    <property type="match status" value="1"/>
</dbReference>
<evidence type="ECO:0000256" key="2">
    <source>
        <dbReference type="ARBA" id="ARBA00022801"/>
    </source>
</evidence>